<dbReference type="AlphaFoldDB" id="X1DAI7"/>
<name>X1DAI7_9ZZZZ</name>
<protein>
    <submittedName>
        <fullName evidence="1">Uncharacterized protein</fullName>
    </submittedName>
</protein>
<dbReference type="EMBL" id="BART01030546">
    <property type="protein sequence ID" value="GAH17786.1"/>
    <property type="molecule type" value="Genomic_DNA"/>
</dbReference>
<proteinExistence type="predicted"/>
<sequence>PIYVFDNILWEVTITMYNQNHFATEKIYKYEFPIGSVDIELDDIRKNLEYPTFGGLAPYITIVDKNQIGTFPDSVYVGAGKIKEFTLTYRTESVTLDSSTYFPAHFKVDEDALINQVLRIKNQAEDNITDVEYRIPIDYAKNLIVCETERENGCIEDKNDPQYNNLTLDTQSEVNGDYILEIDELESGETMYVTLSYYTPTAKLISINEGRRSVGGSLTAFKKIVVESQAKFTMGDLRYKETEISCENIVDILKCKPDGICD</sequence>
<feature type="non-terminal residue" evidence="1">
    <location>
        <position position="262"/>
    </location>
</feature>
<comment type="caution">
    <text evidence="1">The sequence shown here is derived from an EMBL/GenBank/DDBJ whole genome shotgun (WGS) entry which is preliminary data.</text>
</comment>
<accession>X1DAI7</accession>
<evidence type="ECO:0000313" key="1">
    <source>
        <dbReference type="EMBL" id="GAH17786.1"/>
    </source>
</evidence>
<organism evidence="1">
    <name type="scientific">marine sediment metagenome</name>
    <dbReference type="NCBI Taxonomy" id="412755"/>
    <lineage>
        <taxon>unclassified sequences</taxon>
        <taxon>metagenomes</taxon>
        <taxon>ecological metagenomes</taxon>
    </lineage>
</organism>
<reference evidence="1" key="1">
    <citation type="journal article" date="2014" name="Front. Microbiol.">
        <title>High frequency of phylogenetically diverse reductive dehalogenase-homologous genes in deep subseafloor sedimentary metagenomes.</title>
        <authorList>
            <person name="Kawai M."/>
            <person name="Futagami T."/>
            <person name="Toyoda A."/>
            <person name="Takaki Y."/>
            <person name="Nishi S."/>
            <person name="Hori S."/>
            <person name="Arai W."/>
            <person name="Tsubouchi T."/>
            <person name="Morono Y."/>
            <person name="Uchiyama I."/>
            <person name="Ito T."/>
            <person name="Fujiyama A."/>
            <person name="Inagaki F."/>
            <person name="Takami H."/>
        </authorList>
    </citation>
    <scope>NUCLEOTIDE SEQUENCE</scope>
    <source>
        <strain evidence="1">Expedition CK06-06</strain>
    </source>
</reference>
<gene>
    <name evidence="1" type="ORF">S01H4_53294</name>
</gene>
<feature type="non-terminal residue" evidence="1">
    <location>
        <position position="1"/>
    </location>
</feature>